<feature type="signal peptide" evidence="2">
    <location>
        <begin position="1"/>
        <end position="20"/>
    </location>
</feature>
<protein>
    <submittedName>
        <fullName evidence="4">Predicted protein</fullName>
    </submittedName>
</protein>
<dbReference type="Gene3D" id="2.60.120.620">
    <property type="entry name" value="q2cbj1_9rhob like domain"/>
    <property type="match status" value="1"/>
</dbReference>
<keyword evidence="1" id="KW-0479">Metal-binding</keyword>
<dbReference type="GO" id="GO:0016491">
    <property type="term" value="F:oxidoreductase activity"/>
    <property type="evidence" value="ECO:0007669"/>
    <property type="project" value="UniProtKB-KW"/>
</dbReference>
<evidence type="ECO:0000256" key="1">
    <source>
        <dbReference type="RuleBase" id="RU003682"/>
    </source>
</evidence>
<dbReference type="OrthoDB" id="69177at2759"/>
<organism evidence="5">
    <name type="scientific">Micromonas pusilla (strain CCMP1545)</name>
    <name type="common">Picoplanktonic green alga</name>
    <dbReference type="NCBI Taxonomy" id="564608"/>
    <lineage>
        <taxon>Eukaryota</taxon>
        <taxon>Viridiplantae</taxon>
        <taxon>Chlorophyta</taxon>
        <taxon>Mamiellophyceae</taxon>
        <taxon>Mamiellales</taxon>
        <taxon>Mamiellaceae</taxon>
        <taxon>Micromonas</taxon>
    </lineage>
</organism>
<keyword evidence="2" id="KW-0732">Signal</keyword>
<evidence type="ECO:0000313" key="4">
    <source>
        <dbReference type="EMBL" id="EEH56278.1"/>
    </source>
</evidence>
<evidence type="ECO:0000313" key="5">
    <source>
        <dbReference type="Proteomes" id="UP000001876"/>
    </source>
</evidence>
<accession>C1MU70</accession>
<dbReference type="KEGG" id="mpp:MICPUCDRAFT_58691"/>
<dbReference type="eggNOG" id="ENOG502RKAZ">
    <property type="taxonomic scope" value="Eukaryota"/>
</dbReference>
<dbReference type="EMBL" id="GG663740">
    <property type="protein sequence ID" value="EEH56278.1"/>
    <property type="molecule type" value="Genomic_DNA"/>
</dbReference>
<proteinExistence type="inferred from homology"/>
<keyword evidence="5" id="KW-1185">Reference proteome</keyword>
<comment type="similarity">
    <text evidence="1">Belongs to the iron/ascorbate-dependent oxidoreductase family.</text>
</comment>
<dbReference type="GO" id="GO:0046872">
    <property type="term" value="F:metal ion binding"/>
    <property type="evidence" value="ECO:0007669"/>
    <property type="project" value="UniProtKB-KW"/>
</dbReference>
<feature type="domain" description="Fe2OG dioxygenase" evidence="3">
    <location>
        <begin position="131"/>
        <end position="270"/>
    </location>
</feature>
<dbReference type="RefSeq" id="XP_003059146.1">
    <property type="nucleotide sequence ID" value="XM_003059100.1"/>
</dbReference>
<dbReference type="InterPro" id="IPR005123">
    <property type="entry name" value="Oxoglu/Fe-dep_dioxygenase_dom"/>
</dbReference>
<evidence type="ECO:0000259" key="3">
    <source>
        <dbReference type="PROSITE" id="PS51471"/>
    </source>
</evidence>
<name>C1MU70_MICPC</name>
<sequence length="382" mass="42641">MGRPPLLLLLLLLLLVVVSALSSPADAIWDRRPPECDDTCVEDDNAPSHARCAVTVLDDVVSVADADALVAAAEAHAAKHGWTRTRHANYPTTDLPWGALPGTWAVLNETWTRMEADVRARCGIKSNDVLTPNDIFLVKYDASEGGQKGLRRHRDGSTFSFNMMLSNPGDYGGGGTRVWNATDTESREGRERFWRAEVTKDPGRFPGVNLTRGDRMPRNFVPNIHMYPEDESTLHVLEKGQMLVGGGANVHQGVPVTTGTRYIVAGFVGWNRHCCSIKYCGLRGVIGFLRVWMLTGRSGMGGRADLSRELPQHDWILYREGMASLRKWCRRILFSLVAYCVVGNVAPSAHEAVKNPRRALRELRIWYRKRQKTYSCLPTRTD</sequence>
<reference evidence="4 5" key="1">
    <citation type="journal article" date="2009" name="Science">
        <title>Green evolution and dynamic adaptations revealed by genomes of the marine picoeukaryotes Micromonas.</title>
        <authorList>
            <person name="Worden A.Z."/>
            <person name="Lee J.H."/>
            <person name="Mock T."/>
            <person name="Rouze P."/>
            <person name="Simmons M.P."/>
            <person name="Aerts A.L."/>
            <person name="Allen A.E."/>
            <person name="Cuvelier M.L."/>
            <person name="Derelle E."/>
            <person name="Everett M.V."/>
            <person name="Foulon E."/>
            <person name="Grimwood J."/>
            <person name="Gundlach H."/>
            <person name="Henrissat B."/>
            <person name="Napoli C."/>
            <person name="McDonald S.M."/>
            <person name="Parker M.S."/>
            <person name="Rombauts S."/>
            <person name="Salamov A."/>
            <person name="Von Dassow P."/>
            <person name="Badger J.H."/>
            <person name="Coutinho P.M."/>
            <person name="Demir E."/>
            <person name="Dubchak I."/>
            <person name="Gentemann C."/>
            <person name="Eikrem W."/>
            <person name="Gready J.E."/>
            <person name="John U."/>
            <person name="Lanier W."/>
            <person name="Lindquist E.A."/>
            <person name="Lucas S."/>
            <person name="Mayer K.F."/>
            <person name="Moreau H."/>
            <person name="Not F."/>
            <person name="Otillar R."/>
            <person name="Panaud O."/>
            <person name="Pangilinan J."/>
            <person name="Paulsen I."/>
            <person name="Piegu B."/>
            <person name="Poliakov A."/>
            <person name="Robbens S."/>
            <person name="Schmutz J."/>
            <person name="Toulza E."/>
            <person name="Wyss T."/>
            <person name="Zelensky A."/>
            <person name="Zhou K."/>
            <person name="Armbrust E.V."/>
            <person name="Bhattacharya D."/>
            <person name="Goodenough U.W."/>
            <person name="Van de Peer Y."/>
            <person name="Grigoriev I.V."/>
        </authorList>
    </citation>
    <scope>NUCLEOTIDE SEQUENCE [LARGE SCALE GENOMIC DNA]</scope>
    <source>
        <strain evidence="4 5">CCMP1545</strain>
    </source>
</reference>
<dbReference type="OMA" id="RELRIWY"/>
<dbReference type="PROSITE" id="PS51471">
    <property type="entry name" value="FE2OG_OXY"/>
    <property type="match status" value="1"/>
</dbReference>
<keyword evidence="1" id="KW-0560">Oxidoreductase</keyword>
<keyword evidence="1" id="KW-0408">Iron</keyword>
<gene>
    <name evidence="4" type="ORF">MICPUCDRAFT_58691</name>
</gene>
<feature type="chain" id="PRO_5002912070" evidence="2">
    <location>
        <begin position="21"/>
        <end position="382"/>
    </location>
</feature>
<dbReference type="Proteomes" id="UP000001876">
    <property type="component" value="Unassembled WGS sequence"/>
</dbReference>
<evidence type="ECO:0000256" key="2">
    <source>
        <dbReference type="SAM" id="SignalP"/>
    </source>
</evidence>
<dbReference type="AlphaFoldDB" id="C1MU70"/>
<dbReference type="GeneID" id="9684586"/>